<dbReference type="Pfam" id="PF06041">
    <property type="entry name" value="DUF924"/>
    <property type="match status" value="1"/>
</dbReference>
<evidence type="ECO:0000256" key="1">
    <source>
        <dbReference type="SAM" id="MobiDB-lite"/>
    </source>
</evidence>
<proteinExistence type="predicted"/>
<feature type="region of interest" description="Disordered" evidence="1">
    <location>
        <begin position="288"/>
        <end position="313"/>
    </location>
</feature>
<dbReference type="SUPFAM" id="SSF48452">
    <property type="entry name" value="TPR-like"/>
    <property type="match status" value="1"/>
</dbReference>
<name>A0ABR0K8Q3_9EURO</name>
<feature type="compositionally biased region" description="Basic and acidic residues" evidence="1">
    <location>
        <begin position="289"/>
        <end position="313"/>
    </location>
</feature>
<dbReference type="EMBL" id="JAVRRG010000066">
    <property type="protein sequence ID" value="KAK5091967.1"/>
    <property type="molecule type" value="Genomic_DNA"/>
</dbReference>
<comment type="caution">
    <text evidence="2">The sequence shown here is derived from an EMBL/GenBank/DDBJ whole genome shotgun (WGS) entry which is preliminary data.</text>
</comment>
<gene>
    <name evidence="2" type="ORF">LTR24_005615</name>
</gene>
<sequence>MPSCFDYQMKGLVMSNTVAQVSSLPRARLTTITKITSHNLYPHRIGGIRQQITSCSTKGRLPHTIPRAWLEVARQPAFSGIRKMTSTNSNDPAIQEVLDFWFGLQPSDWFGDSQKLDKPITERFSHLVEKARLTNELDSVWLGSPSGSLAMIILLDQFTRNIFRPGNHSSPGISWSGDAKALRIAAQSIAKGYDKAIQQEYTAHDSKGAHHRYFFYMPFMHAEDLTSQIASCALFENMGHEVETNRLRKQLAGEEESEQDRQLSKWLEMAIPFAEKHRDCVAKIGRFPKRNEPLGRDTTEEERQYLEEHPAGF</sequence>
<evidence type="ECO:0000313" key="2">
    <source>
        <dbReference type="EMBL" id="KAK5091967.1"/>
    </source>
</evidence>
<accession>A0ABR0K8Q3</accession>
<dbReference type="Gene3D" id="1.20.58.320">
    <property type="entry name" value="TPR-like"/>
    <property type="match status" value="1"/>
</dbReference>
<dbReference type="Proteomes" id="UP001345013">
    <property type="component" value="Unassembled WGS sequence"/>
</dbReference>
<protein>
    <recommendedName>
        <fullName evidence="4">DUF924-domain-containing protein</fullName>
    </recommendedName>
</protein>
<keyword evidence="3" id="KW-1185">Reference proteome</keyword>
<organism evidence="2 3">
    <name type="scientific">Lithohypha guttulata</name>
    <dbReference type="NCBI Taxonomy" id="1690604"/>
    <lineage>
        <taxon>Eukaryota</taxon>
        <taxon>Fungi</taxon>
        <taxon>Dikarya</taxon>
        <taxon>Ascomycota</taxon>
        <taxon>Pezizomycotina</taxon>
        <taxon>Eurotiomycetes</taxon>
        <taxon>Chaetothyriomycetidae</taxon>
        <taxon>Chaetothyriales</taxon>
        <taxon>Trichomeriaceae</taxon>
        <taxon>Lithohypha</taxon>
    </lineage>
</organism>
<dbReference type="Gene3D" id="1.25.40.10">
    <property type="entry name" value="Tetratricopeptide repeat domain"/>
    <property type="match status" value="1"/>
</dbReference>
<evidence type="ECO:0008006" key="4">
    <source>
        <dbReference type="Google" id="ProtNLM"/>
    </source>
</evidence>
<dbReference type="InterPro" id="IPR011990">
    <property type="entry name" value="TPR-like_helical_dom_sf"/>
</dbReference>
<evidence type="ECO:0000313" key="3">
    <source>
        <dbReference type="Proteomes" id="UP001345013"/>
    </source>
</evidence>
<reference evidence="2 3" key="1">
    <citation type="submission" date="2023-08" db="EMBL/GenBank/DDBJ databases">
        <title>Black Yeasts Isolated from many extreme environments.</title>
        <authorList>
            <person name="Coleine C."/>
            <person name="Stajich J.E."/>
            <person name="Selbmann L."/>
        </authorList>
    </citation>
    <scope>NUCLEOTIDE SEQUENCE [LARGE SCALE GENOMIC DNA]</scope>
    <source>
        <strain evidence="2 3">CCFEE 5885</strain>
    </source>
</reference>
<dbReference type="InterPro" id="IPR010323">
    <property type="entry name" value="DUF924"/>
</dbReference>